<dbReference type="Proteomes" id="UP000029981">
    <property type="component" value="Chromosome 3"/>
</dbReference>
<accession>A0A0A0LE68</accession>
<proteinExistence type="predicted"/>
<dbReference type="EMBL" id="CM002924">
    <property type="protein sequence ID" value="KGN60330.1"/>
    <property type="molecule type" value="Genomic_DNA"/>
</dbReference>
<reference evidence="1 2" key="3">
    <citation type="journal article" date="2010" name="BMC Genomics">
        <title>Transcriptome sequencing and comparative analysis of cucumber flowers with different sex types.</title>
        <authorList>
            <person name="Guo S."/>
            <person name="Zheng Y."/>
            <person name="Joung J.G."/>
            <person name="Liu S."/>
            <person name="Zhang Z."/>
            <person name="Crasta O.R."/>
            <person name="Sobral B.W."/>
            <person name="Xu Y."/>
            <person name="Huang S."/>
            <person name="Fei Z."/>
        </authorList>
    </citation>
    <scope>NUCLEOTIDE SEQUENCE [LARGE SCALE GENOMIC DNA]</scope>
    <source>
        <strain evidence="2">cv. 9930</strain>
    </source>
</reference>
<name>A0A0A0LE68_CUCSA</name>
<gene>
    <name evidence="1" type="ORF">Csa_3G895760</name>
</gene>
<dbReference type="Gramene" id="KGN60330">
    <property type="protein sequence ID" value="KGN60330"/>
    <property type="gene ID" value="Csa_3G895760"/>
</dbReference>
<reference evidence="1 2" key="2">
    <citation type="journal article" date="2009" name="PLoS ONE">
        <title>An integrated genetic and cytogenetic map of the cucumber genome.</title>
        <authorList>
            <person name="Ren Y."/>
            <person name="Zhang Z."/>
            <person name="Liu J."/>
            <person name="Staub J.E."/>
            <person name="Han Y."/>
            <person name="Cheng Z."/>
            <person name="Li X."/>
            <person name="Lu J."/>
            <person name="Miao H."/>
            <person name="Kang H."/>
            <person name="Xie B."/>
            <person name="Gu X."/>
            <person name="Wang X."/>
            <person name="Du Y."/>
            <person name="Jin W."/>
            <person name="Huang S."/>
        </authorList>
    </citation>
    <scope>NUCLEOTIDE SEQUENCE [LARGE SCALE GENOMIC DNA]</scope>
    <source>
        <strain evidence="2">cv. 9930</strain>
    </source>
</reference>
<sequence>MTHISLARTADTCPAPFAPKWSPKSPLDQRNLKPIRIRRYPAPALPFTQFPPSQRVKHELFFAIFVHFAPPYEFRIPENQLSELDLIAYLHQKSFRARVL</sequence>
<organism evidence="1 2">
    <name type="scientific">Cucumis sativus</name>
    <name type="common">Cucumber</name>
    <dbReference type="NCBI Taxonomy" id="3659"/>
    <lineage>
        <taxon>Eukaryota</taxon>
        <taxon>Viridiplantae</taxon>
        <taxon>Streptophyta</taxon>
        <taxon>Embryophyta</taxon>
        <taxon>Tracheophyta</taxon>
        <taxon>Spermatophyta</taxon>
        <taxon>Magnoliopsida</taxon>
        <taxon>eudicotyledons</taxon>
        <taxon>Gunneridae</taxon>
        <taxon>Pentapetalae</taxon>
        <taxon>rosids</taxon>
        <taxon>fabids</taxon>
        <taxon>Cucurbitales</taxon>
        <taxon>Cucurbitaceae</taxon>
        <taxon>Benincaseae</taxon>
        <taxon>Cucumis</taxon>
    </lineage>
</organism>
<reference evidence="1 2" key="4">
    <citation type="journal article" date="2011" name="BMC Genomics">
        <title>RNA-Seq improves annotation of protein-coding genes in the cucumber genome.</title>
        <authorList>
            <person name="Li Z."/>
            <person name="Zhang Z."/>
            <person name="Yan P."/>
            <person name="Huang S."/>
            <person name="Fei Z."/>
            <person name="Lin K."/>
        </authorList>
    </citation>
    <scope>NUCLEOTIDE SEQUENCE [LARGE SCALE GENOMIC DNA]</scope>
    <source>
        <strain evidence="2">cv. 9930</strain>
    </source>
</reference>
<protein>
    <submittedName>
        <fullName evidence="1">Uncharacterized protein</fullName>
    </submittedName>
</protein>
<evidence type="ECO:0000313" key="1">
    <source>
        <dbReference type="EMBL" id="KGN60330.1"/>
    </source>
</evidence>
<dbReference type="AlphaFoldDB" id="A0A0A0LE68"/>
<reference evidence="1 2" key="1">
    <citation type="journal article" date="2009" name="Nat. Genet.">
        <title>The genome of the cucumber, Cucumis sativus L.</title>
        <authorList>
            <person name="Huang S."/>
            <person name="Li R."/>
            <person name="Zhang Z."/>
            <person name="Li L."/>
            <person name="Gu X."/>
            <person name="Fan W."/>
            <person name="Lucas W.J."/>
            <person name="Wang X."/>
            <person name="Xie B."/>
            <person name="Ni P."/>
            <person name="Ren Y."/>
            <person name="Zhu H."/>
            <person name="Li J."/>
            <person name="Lin K."/>
            <person name="Jin W."/>
            <person name="Fei Z."/>
            <person name="Li G."/>
            <person name="Staub J."/>
            <person name="Kilian A."/>
            <person name="van der Vossen E.A."/>
            <person name="Wu Y."/>
            <person name="Guo J."/>
            <person name="He J."/>
            <person name="Jia Z."/>
            <person name="Ren Y."/>
            <person name="Tian G."/>
            <person name="Lu Y."/>
            <person name="Ruan J."/>
            <person name="Qian W."/>
            <person name="Wang M."/>
            <person name="Huang Q."/>
            <person name="Li B."/>
            <person name="Xuan Z."/>
            <person name="Cao J."/>
            <person name="Asan"/>
            <person name="Wu Z."/>
            <person name="Zhang J."/>
            <person name="Cai Q."/>
            <person name="Bai Y."/>
            <person name="Zhao B."/>
            <person name="Han Y."/>
            <person name="Li Y."/>
            <person name="Li X."/>
            <person name="Wang S."/>
            <person name="Shi Q."/>
            <person name="Liu S."/>
            <person name="Cho W.K."/>
            <person name="Kim J.Y."/>
            <person name="Xu Y."/>
            <person name="Heller-Uszynska K."/>
            <person name="Miao H."/>
            <person name="Cheng Z."/>
            <person name="Zhang S."/>
            <person name="Wu J."/>
            <person name="Yang Y."/>
            <person name="Kang H."/>
            <person name="Li M."/>
            <person name="Liang H."/>
            <person name="Ren X."/>
            <person name="Shi Z."/>
            <person name="Wen M."/>
            <person name="Jian M."/>
            <person name="Yang H."/>
            <person name="Zhang G."/>
            <person name="Yang Z."/>
            <person name="Chen R."/>
            <person name="Liu S."/>
            <person name="Li J."/>
            <person name="Ma L."/>
            <person name="Liu H."/>
            <person name="Zhou Y."/>
            <person name="Zhao J."/>
            <person name="Fang X."/>
            <person name="Li G."/>
            <person name="Fang L."/>
            <person name="Li Y."/>
            <person name="Liu D."/>
            <person name="Zheng H."/>
            <person name="Zhang Y."/>
            <person name="Qin N."/>
            <person name="Li Z."/>
            <person name="Yang G."/>
            <person name="Yang S."/>
            <person name="Bolund L."/>
            <person name="Kristiansen K."/>
            <person name="Zheng H."/>
            <person name="Li S."/>
            <person name="Zhang X."/>
            <person name="Yang H."/>
            <person name="Wang J."/>
            <person name="Sun R."/>
            <person name="Zhang B."/>
            <person name="Jiang S."/>
            <person name="Wang J."/>
            <person name="Du Y."/>
            <person name="Li S."/>
        </authorList>
    </citation>
    <scope>NUCLEOTIDE SEQUENCE [LARGE SCALE GENOMIC DNA]</scope>
    <source>
        <strain evidence="2">cv. 9930</strain>
    </source>
</reference>
<keyword evidence="2" id="KW-1185">Reference proteome</keyword>
<evidence type="ECO:0000313" key="2">
    <source>
        <dbReference type="Proteomes" id="UP000029981"/>
    </source>
</evidence>